<evidence type="ECO:0000313" key="2">
    <source>
        <dbReference type="EMBL" id="MCY1719860.1"/>
    </source>
</evidence>
<evidence type="ECO:0000256" key="1">
    <source>
        <dbReference type="SAM" id="SignalP"/>
    </source>
</evidence>
<dbReference type="PANTHER" id="PTHR30203">
    <property type="entry name" value="OUTER MEMBRANE CATION EFFLUX PROTEIN"/>
    <property type="match status" value="1"/>
</dbReference>
<sequence>MKQISIILMIVCSAVFASAQEHAALRLSIKDAEQLFLDQNMELLAEKYNIKISEAERLQARAWPNPEFSAEIAMWDKEDKKWFRSDYTAQRVFEVSQMIETAGKRKKRTEVADNNIKIAELEFYEVMLELKSELRLLFADIYYLNEKKARIDAGAGPLSNLIEGYSKLHASGNFARAELTRLKSLQRSIDKERLSLNHELIELTTRLKLLLNLNPGTDLNLIMDGFKTTDPNALILANLIEQALNYRVDYQRELYLASKAGAEVRLAKAEGIPDLNIGAMYDRRGAEQWDYVGLTFSMDIPVFDRNKGEIKRSEFEKEQAEINVQKMQLTIESELFEAYAKLSQTHKTVSNIEADYMDNLDQMLAGALTSFEKRSISLIEFIDYFESYTESLEDIYDLQLQLHSDMENMNFVSGYDLEN</sequence>
<dbReference type="EMBL" id="JAPOHD010000010">
    <property type="protein sequence ID" value="MCY1719860.1"/>
    <property type="molecule type" value="Genomic_DNA"/>
</dbReference>
<keyword evidence="3" id="KW-1185">Reference proteome</keyword>
<dbReference type="GO" id="GO:0015562">
    <property type="term" value="F:efflux transmembrane transporter activity"/>
    <property type="evidence" value="ECO:0007669"/>
    <property type="project" value="InterPro"/>
</dbReference>
<evidence type="ECO:0000313" key="3">
    <source>
        <dbReference type="Proteomes" id="UP001145087"/>
    </source>
</evidence>
<dbReference type="AlphaFoldDB" id="A0A9X3F3J2"/>
<dbReference type="PANTHER" id="PTHR30203:SF23">
    <property type="entry name" value="OUTER MEMBRANE EFFLUX PROTEIN"/>
    <property type="match status" value="1"/>
</dbReference>
<keyword evidence="1" id="KW-0732">Signal</keyword>
<dbReference type="RefSeq" id="WP_343332194.1">
    <property type="nucleotide sequence ID" value="NZ_JAPOHD010000010.1"/>
</dbReference>
<dbReference type="Gene3D" id="1.20.1600.10">
    <property type="entry name" value="Outer membrane efflux proteins (OEP)"/>
    <property type="match status" value="1"/>
</dbReference>
<dbReference type="InterPro" id="IPR010131">
    <property type="entry name" value="MdtP/NodT-like"/>
</dbReference>
<accession>A0A9X3F3J2</accession>
<reference evidence="2" key="1">
    <citation type="submission" date="2022-11" db="EMBL/GenBank/DDBJ databases">
        <title>Marilongibacter aestuarii gen. nov., sp. nov., isolated from tidal flat sediment.</title>
        <authorList>
            <person name="Jiayan W."/>
        </authorList>
    </citation>
    <scope>NUCLEOTIDE SEQUENCE</scope>
    <source>
        <strain evidence="2">Z1-6</strain>
    </source>
</reference>
<organism evidence="2 3">
    <name type="scientific">Draconibacterium aestuarii</name>
    <dbReference type="NCBI Taxonomy" id="2998507"/>
    <lineage>
        <taxon>Bacteria</taxon>
        <taxon>Pseudomonadati</taxon>
        <taxon>Bacteroidota</taxon>
        <taxon>Bacteroidia</taxon>
        <taxon>Marinilabiliales</taxon>
        <taxon>Prolixibacteraceae</taxon>
        <taxon>Draconibacterium</taxon>
    </lineage>
</organism>
<feature type="chain" id="PRO_5040769186" evidence="1">
    <location>
        <begin position="24"/>
        <end position="419"/>
    </location>
</feature>
<gene>
    <name evidence="2" type="ORF">OU798_05870</name>
</gene>
<proteinExistence type="predicted"/>
<comment type="caution">
    <text evidence="2">The sequence shown here is derived from an EMBL/GenBank/DDBJ whole genome shotgun (WGS) entry which is preliminary data.</text>
</comment>
<protein>
    <submittedName>
        <fullName evidence="2">TolC family protein</fullName>
    </submittedName>
</protein>
<dbReference type="SUPFAM" id="SSF56954">
    <property type="entry name" value="Outer membrane efflux proteins (OEP)"/>
    <property type="match status" value="1"/>
</dbReference>
<name>A0A9X3F3J2_9BACT</name>
<dbReference type="Proteomes" id="UP001145087">
    <property type="component" value="Unassembled WGS sequence"/>
</dbReference>
<feature type="signal peptide" evidence="1">
    <location>
        <begin position="1"/>
        <end position="23"/>
    </location>
</feature>